<reference evidence="1 2" key="1">
    <citation type="journal article" date="2023" name="Nucleic Acids Res.">
        <title>The hologenome of Daphnia magna reveals possible DNA methylation and microbiome-mediated evolution of the host genome.</title>
        <authorList>
            <person name="Chaturvedi A."/>
            <person name="Li X."/>
            <person name="Dhandapani V."/>
            <person name="Marshall H."/>
            <person name="Kissane S."/>
            <person name="Cuenca-Cambronero M."/>
            <person name="Asole G."/>
            <person name="Calvet F."/>
            <person name="Ruiz-Romero M."/>
            <person name="Marangio P."/>
            <person name="Guigo R."/>
            <person name="Rago D."/>
            <person name="Mirbahai L."/>
            <person name="Eastwood N."/>
            <person name="Colbourne J.K."/>
            <person name="Zhou J."/>
            <person name="Mallon E."/>
            <person name="Orsini L."/>
        </authorList>
    </citation>
    <scope>NUCLEOTIDE SEQUENCE [LARGE SCALE GENOMIC DNA]</scope>
    <source>
        <strain evidence="1">LRV0_1</strain>
    </source>
</reference>
<sequence>MSSISEFEKKDACIKYNDVVANAPKLYGYMRNISSFFPTARSRPYKLKDTHTNILTLLDTRRPSDATDNRSPEIFID</sequence>
<organism evidence="1 2">
    <name type="scientific">Daphnia magna</name>
    <dbReference type="NCBI Taxonomy" id="35525"/>
    <lineage>
        <taxon>Eukaryota</taxon>
        <taxon>Metazoa</taxon>
        <taxon>Ecdysozoa</taxon>
        <taxon>Arthropoda</taxon>
        <taxon>Crustacea</taxon>
        <taxon>Branchiopoda</taxon>
        <taxon>Diplostraca</taxon>
        <taxon>Cladocera</taxon>
        <taxon>Anomopoda</taxon>
        <taxon>Daphniidae</taxon>
        <taxon>Daphnia</taxon>
    </lineage>
</organism>
<proteinExistence type="predicted"/>
<dbReference type="EMBL" id="JAOYFB010000039">
    <property type="protein sequence ID" value="KAK4030873.1"/>
    <property type="molecule type" value="Genomic_DNA"/>
</dbReference>
<gene>
    <name evidence="1" type="ORF">OUZ56_024260</name>
</gene>
<accession>A0ABR0B0G2</accession>
<evidence type="ECO:0000313" key="2">
    <source>
        <dbReference type="Proteomes" id="UP001234178"/>
    </source>
</evidence>
<name>A0ABR0B0G2_9CRUS</name>
<keyword evidence="2" id="KW-1185">Reference proteome</keyword>
<evidence type="ECO:0000313" key="1">
    <source>
        <dbReference type="EMBL" id="KAK4030873.1"/>
    </source>
</evidence>
<dbReference type="Proteomes" id="UP001234178">
    <property type="component" value="Unassembled WGS sequence"/>
</dbReference>
<comment type="caution">
    <text evidence="1">The sequence shown here is derived from an EMBL/GenBank/DDBJ whole genome shotgun (WGS) entry which is preliminary data.</text>
</comment>
<protein>
    <submittedName>
        <fullName evidence="1">Uncharacterized protein</fullName>
    </submittedName>
</protein>